<gene>
    <name evidence="1" type="ORF">B0H17DRAFT_1335844</name>
</gene>
<name>A0AAD7G5A1_MYCRO</name>
<dbReference type="Proteomes" id="UP001221757">
    <property type="component" value="Unassembled WGS sequence"/>
</dbReference>
<evidence type="ECO:0000313" key="2">
    <source>
        <dbReference type="Proteomes" id="UP001221757"/>
    </source>
</evidence>
<dbReference type="EMBL" id="JARKIE010000191">
    <property type="protein sequence ID" value="KAJ7668951.1"/>
    <property type="molecule type" value="Genomic_DNA"/>
</dbReference>
<sequence length="350" mass="38954">MGDATKIVLQELCDQIVHHLTQESSRDLQSTALVCDTLCISAQSQIFRHVEPDACAFPNGFLHDSDSATVDGVSALRRLTAILTNSPHLLRHIRSLSVLARFEILEFVSSLQFPLLQRITFNFQDTVWPDADVFHLSRGLIELPTLREVKFYGLRAWLGVSEALGMDLFPALFELCGGSFHSFEFSSIDPTSVVPITSVPRSTEKRAQIKRLQLDYAENIGDCPDFRAPGIKRLQMTGDLAFNVNLSDFSALTCLAINQSNYEAVSSPHPENRVATLVMHLMIFAFEAGHHVLYSYSFSFPAFDSFVANLPMSALQQVRVHIKGPSNHEFEFKLDSVPSPPIALVFSLAP</sequence>
<comment type="caution">
    <text evidence="1">The sequence shown here is derived from an EMBL/GenBank/DDBJ whole genome shotgun (WGS) entry which is preliminary data.</text>
</comment>
<keyword evidence="2" id="KW-1185">Reference proteome</keyword>
<evidence type="ECO:0000313" key="1">
    <source>
        <dbReference type="EMBL" id="KAJ7668951.1"/>
    </source>
</evidence>
<protein>
    <submittedName>
        <fullName evidence="1">Uncharacterized protein</fullName>
    </submittedName>
</protein>
<dbReference type="AlphaFoldDB" id="A0AAD7G5A1"/>
<reference evidence="1" key="1">
    <citation type="submission" date="2023-03" db="EMBL/GenBank/DDBJ databases">
        <title>Massive genome expansion in bonnet fungi (Mycena s.s.) driven by repeated elements and novel gene families across ecological guilds.</title>
        <authorList>
            <consortium name="Lawrence Berkeley National Laboratory"/>
            <person name="Harder C.B."/>
            <person name="Miyauchi S."/>
            <person name="Viragh M."/>
            <person name="Kuo A."/>
            <person name="Thoen E."/>
            <person name="Andreopoulos B."/>
            <person name="Lu D."/>
            <person name="Skrede I."/>
            <person name="Drula E."/>
            <person name="Henrissat B."/>
            <person name="Morin E."/>
            <person name="Kohler A."/>
            <person name="Barry K."/>
            <person name="LaButti K."/>
            <person name="Morin E."/>
            <person name="Salamov A."/>
            <person name="Lipzen A."/>
            <person name="Mereny Z."/>
            <person name="Hegedus B."/>
            <person name="Baldrian P."/>
            <person name="Stursova M."/>
            <person name="Weitz H."/>
            <person name="Taylor A."/>
            <person name="Grigoriev I.V."/>
            <person name="Nagy L.G."/>
            <person name="Martin F."/>
            <person name="Kauserud H."/>
        </authorList>
    </citation>
    <scope>NUCLEOTIDE SEQUENCE</scope>
    <source>
        <strain evidence="1">CBHHK067</strain>
    </source>
</reference>
<organism evidence="1 2">
    <name type="scientific">Mycena rosella</name>
    <name type="common">Pink bonnet</name>
    <name type="synonym">Agaricus rosellus</name>
    <dbReference type="NCBI Taxonomy" id="1033263"/>
    <lineage>
        <taxon>Eukaryota</taxon>
        <taxon>Fungi</taxon>
        <taxon>Dikarya</taxon>
        <taxon>Basidiomycota</taxon>
        <taxon>Agaricomycotina</taxon>
        <taxon>Agaricomycetes</taxon>
        <taxon>Agaricomycetidae</taxon>
        <taxon>Agaricales</taxon>
        <taxon>Marasmiineae</taxon>
        <taxon>Mycenaceae</taxon>
        <taxon>Mycena</taxon>
    </lineage>
</organism>
<proteinExistence type="predicted"/>
<accession>A0AAD7G5A1</accession>